<name>A0A1L7UA03_FUSMA</name>
<organism evidence="1 2">
    <name type="scientific">Fusarium mangiferae</name>
    <name type="common">Mango malformation disease fungus</name>
    <dbReference type="NCBI Taxonomy" id="192010"/>
    <lineage>
        <taxon>Eukaryota</taxon>
        <taxon>Fungi</taxon>
        <taxon>Dikarya</taxon>
        <taxon>Ascomycota</taxon>
        <taxon>Pezizomycotina</taxon>
        <taxon>Sordariomycetes</taxon>
        <taxon>Hypocreomycetidae</taxon>
        <taxon>Hypocreales</taxon>
        <taxon>Nectriaceae</taxon>
        <taxon>Fusarium</taxon>
        <taxon>Fusarium fujikuroi species complex</taxon>
    </lineage>
</organism>
<dbReference type="GeneID" id="65092113"/>
<sequence>MSTGEQPIVPKASLLGLPLELRQQIYHEYFTVHGGYIHDGDSCKLVQANNQPIELSLRYACRAIAHETGQYPFTLNAITFSTVYRQNWRKQARWADYIMDHHSSFQDAMLLRLKRRITPEMYENPDLKYSQYIPIIRKGLKRSMASWDRFRDTVPEDSEETEDSRAFKPLRELRSHPATSGRCWGSTVISLSRVDKTIFFSRAVDFLLRQVAEKHPREFSQAIEEILPGWTDSHSVSEFFGLTFDAWAIPPVDEVKNKLEELQLSSLWQTPDGWRQLSDKLPGYTGPEYRYQYKMRLSAAAVAIKFLGQISRQQRLCISKLVLNDDRNAISSPESHVLGLIPFFQENTKLIVEHRLNLWRNILPTGANIAIAVEDQGLDLQGWDDVPKTHQARSVWFAKTVTNVIMNISKALTEGLPLRSYSLTIEGDPDLNHATEFFSTIMKPYIVWLTANTDCVAQGILLPPEHCNYPFDTRSSGKETTILRSNFTLDQPWNYKGIIEDSEDEIIGRSLESLLTGYGFEPEIVDVSTDILDWMEIKRENFLREDITKEADGETAA</sequence>
<dbReference type="EMBL" id="FCQH01000015">
    <property type="protein sequence ID" value="CVL04785.1"/>
    <property type="molecule type" value="Genomic_DNA"/>
</dbReference>
<protein>
    <submittedName>
        <fullName evidence="1">Uncharacterized protein</fullName>
    </submittedName>
</protein>
<evidence type="ECO:0000313" key="1">
    <source>
        <dbReference type="EMBL" id="CVL04785.1"/>
    </source>
</evidence>
<dbReference type="AlphaFoldDB" id="A0A1L7UA03"/>
<dbReference type="RefSeq" id="XP_041688943.1">
    <property type="nucleotide sequence ID" value="XM_041823354.1"/>
</dbReference>
<accession>A0A1L7UA03</accession>
<proteinExistence type="predicted"/>
<reference evidence="2" key="1">
    <citation type="journal article" date="2016" name="Genome Biol. Evol.">
        <title>Comparative 'omics' of the Fusarium fujikuroi species complex highlights differences in genetic potential and metabolite synthesis.</title>
        <authorList>
            <person name="Niehaus E.-M."/>
            <person name="Muensterkoetter M."/>
            <person name="Proctor R.H."/>
            <person name="Brown D.W."/>
            <person name="Sharon A."/>
            <person name="Idan Y."/>
            <person name="Oren-Young L."/>
            <person name="Sieber C.M."/>
            <person name="Novak O."/>
            <person name="Pencik A."/>
            <person name="Tarkowska D."/>
            <person name="Hromadova K."/>
            <person name="Freeman S."/>
            <person name="Maymon M."/>
            <person name="Elazar M."/>
            <person name="Youssef S.A."/>
            <person name="El-Shabrawy E.S.M."/>
            <person name="Shalaby A.B.A."/>
            <person name="Houterman P."/>
            <person name="Brock N.L."/>
            <person name="Burkhardt I."/>
            <person name="Tsavkelova E.A."/>
            <person name="Dickschat J.S."/>
            <person name="Galuszka P."/>
            <person name="Gueldener U."/>
            <person name="Tudzynski B."/>
        </authorList>
    </citation>
    <scope>NUCLEOTIDE SEQUENCE [LARGE SCALE GENOMIC DNA]</scope>
    <source>
        <strain evidence="2">MRC7560</strain>
    </source>
</reference>
<gene>
    <name evidence="1" type="ORF">FMAN_12863</name>
</gene>
<keyword evidence="2" id="KW-1185">Reference proteome</keyword>
<dbReference type="VEuPathDB" id="FungiDB:FMAN_12863"/>
<evidence type="ECO:0000313" key="2">
    <source>
        <dbReference type="Proteomes" id="UP000184255"/>
    </source>
</evidence>
<comment type="caution">
    <text evidence="1">The sequence shown here is derived from an EMBL/GenBank/DDBJ whole genome shotgun (WGS) entry which is preliminary data.</text>
</comment>
<dbReference type="Proteomes" id="UP000184255">
    <property type="component" value="Unassembled WGS sequence"/>
</dbReference>